<evidence type="ECO:0000256" key="11">
    <source>
        <dbReference type="ARBA" id="ARBA00022989"/>
    </source>
</evidence>
<name>A0A3B5QZN9_XIPMA</name>
<evidence type="ECO:0000256" key="13">
    <source>
        <dbReference type="ARBA" id="ARBA00023098"/>
    </source>
</evidence>
<reference evidence="41" key="1">
    <citation type="submission" date="2012-01" db="EMBL/GenBank/DDBJ databases">
        <authorList>
            <person name="Walter R."/>
            <person name="Schartl M."/>
            <person name="Warren W."/>
        </authorList>
    </citation>
    <scope>NUCLEOTIDE SEQUENCE [LARGE SCALE GENOMIC DNA]</scope>
    <source>
        <strain evidence="41">JP 163 A</strain>
    </source>
</reference>
<dbReference type="PANTHER" id="PTHR46032:SF6">
    <property type="entry name" value="CMP-N-ACETYLNEURAMINATE-BETA-GALACTOSAMIDE-ALPHA-2,3-SIALYLTRANSFERASE 1"/>
    <property type="match status" value="1"/>
</dbReference>
<keyword evidence="6" id="KW-0964">Secreted</keyword>
<dbReference type="GO" id="GO:0006629">
    <property type="term" value="P:lipid metabolic process"/>
    <property type="evidence" value="ECO:0007669"/>
    <property type="project" value="UniProtKB-KW"/>
</dbReference>
<dbReference type="GeneTree" id="ENSGT00940000154725"/>
<dbReference type="Ensembl" id="ENSXMAT00000028106.1">
    <property type="protein sequence ID" value="ENSXMAP00000035875.1"/>
    <property type="gene ID" value="ENSXMAG00000015440.2"/>
</dbReference>
<evidence type="ECO:0000256" key="29">
    <source>
        <dbReference type="ARBA" id="ARBA00043773"/>
    </source>
</evidence>
<evidence type="ECO:0000256" key="27">
    <source>
        <dbReference type="ARBA" id="ARBA00042991"/>
    </source>
</evidence>
<evidence type="ECO:0000256" key="15">
    <source>
        <dbReference type="ARBA" id="ARBA00023157"/>
    </source>
</evidence>
<dbReference type="InterPro" id="IPR012163">
    <property type="entry name" value="Sialyl_trans"/>
</dbReference>
<feature type="binding site" evidence="38">
    <location>
        <position position="239"/>
    </location>
    <ligand>
        <name>substrate</name>
    </ligand>
</feature>
<evidence type="ECO:0000256" key="8">
    <source>
        <dbReference type="ARBA" id="ARBA00022679"/>
    </source>
</evidence>
<evidence type="ECO:0000256" key="34">
    <source>
        <dbReference type="ARBA" id="ARBA00072809"/>
    </source>
</evidence>
<evidence type="ECO:0000256" key="20">
    <source>
        <dbReference type="ARBA" id="ARBA00040101"/>
    </source>
</evidence>
<comment type="catalytic activity">
    <reaction evidence="31">
        <text>ganglioside GM1 (d18:1(4E)/18:0) + CMP-N-acetyl-beta-neuraminate = ganglioside GD1a (18:1(4E)/18:0) + CMP + H(+)</text>
        <dbReference type="Rhea" id="RHEA:48248"/>
        <dbReference type="ChEBI" id="CHEBI:15378"/>
        <dbReference type="ChEBI" id="CHEBI:57812"/>
        <dbReference type="ChEBI" id="CHEBI:60377"/>
        <dbReference type="ChEBI" id="CHEBI:73110"/>
        <dbReference type="ChEBI" id="CHEBI:90153"/>
    </reaction>
    <physiologicalReaction direction="left-to-right" evidence="31">
        <dbReference type="Rhea" id="RHEA:48249"/>
    </physiologicalReaction>
</comment>
<evidence type="ECO:0000256" key="21">
    <source>
        <dbReference type="ARBA" id="ARBA00041507"/>
    </source>
</evidence>
<evidence type="ECO:0000256" key="24">
    <source>
        <dbReference type="ARBA" id="ARBA00042448"/>
    </source>
</evidence>
<keyword evidence="13" id="KW-0443">Lipid metabolism</keyword>
<keyword evidence="8" id="KW-0808">Transferase</keyword>
<reference evidence="40" key="4">
    <citation type="submission" date="2025-09" db="UniProtKB">
        <authorList>
            <consortium name="Ensembl"/>
        </authorList>
    </citation>
    <scope>IDENTIFICATION</scope>
    <source>
        <strain evidence="40">JP 163 A</strain>
    </source>
</reference>
<feature type="binding site" evidence="38">
    <location>
        <position position="278"/>
    </location>
    <ligand>
        <name>substrate</name>
    </ligand>
</feature>
<keyword evidence="10" id="KW-0735">Signal-anchor</keyword>
<keyword evidence="12" id="KW-0333">Golgi apparatus</keyword>
<dbReference type="EC" id="2.4.3.4" evidence="19"/>
<dbReference type="Pfam" id="PF00777">
    <property type="entry name" value="Glyco_transf_29"/>
    <property type="match status" value="1"/>
</dbReference>
<dbReference type="AlphaFoldDB" id="A0A3B5QZN9"/>
<evidence type="ECO:0000256" key="7">
    <source>
        <dbReference type="ARBA" id="ARBA00022676"/>
    </source>
</evidence>
<evidence type="ECO:0000256" key="23">
    <source>
        <dbReference type="ARBA" id="ARBA00042022"/>
    </source>
</evidence>
<keyword evidence="41" id="KW-1185">Reference proteome</keyword>
<evidence type="ECO:0000256" key="9">
    <source>
        <dbReference type="ARBA" id="ARBA00022692"/>
    </source>
</evidence>
<evidence type="ECO:0000256" key="30">
    <source>
        <dbReference type="ARBA" id="ARBA00043816"/>
    </source>
</evidence>
<dbReference type="GO" id="GO:0047288">
    <property type="term" value="F:beta-D-galactosyl-(1-&gt;3)-N-acetyl-beta-D-galactosaminide alpha-2,3- sialyltransferase"/>
    <property type="evidence" value="ECO:0007669"/>
    <property type="project" value="UniProtKB-EC"/>
</dbReference>
<evidence type="ECO:0000256" key="1">
    <source>
        <dbReference type="ARBA" id="ARBA00004447"/>
    </source>
</evidence>
<dbReference type="Gene3D" id="3.90.1480.20">
    <property type="entry name" value="Glycosyl transferase family 29"/>
    <property type="match status" value="1"/>
</dbReference>
<keyword evidence="11" id="KW-1133">Transmembrane helix</keyword>
<dbReference type="InterPro" id="IPR001675">
    <property type="entry name" value="Glyco_trans_29"/>
</dbReference>
<evidence type="ECO:0000256" key="3">
    <source>
        <dbReference type="ARBA" id="ARBA00004922"/>
    </source>
</evidence>
<evidence type="ECO:0000256" key="26">
    <source>
        <dbReference type="ARBA" id="ARBA00042990"/>
    </source>
</evidence>
<feature type="binding site" evidence="38">
    <location>
        <position position="274"/>
    </location>
    <ligand>
        <name>substrate</name>
    </ligand>
</feature>
<reference evidence="41" key="2">
    <citation type="journal article" date="2013" name="Nat. Genet.">
        <title>The genome of the platyfish, Xiphophorus maculatus, provides insights into evolutionary adaptation and several complex traits.</title>
        <authorList>
            <person name="Schartl M."/>
            <person name="Walter R.B."/>
            <person name="Shen Y."/>
            <person name="Garcia T."/>
            <person name="Catchen J."/>
            <person name="Amores A."/>
            <person name="Braasch I."/>
            <person name="Chalopin D."/>
            <person name="Volff J.N."/>
            <person name="Lesch K.P."/>
            <person name="Bisazza A."/>
            <person name="Minx P."/>
            <person name="Hillier L."/>
            <person name="Wilson R.K."/>
            <person name="Fuerstenberg S."/>
            <person name="Boore J."/>
            <person name="Searle S."/>
            <person name="Postlethwait J.H."/>
            <person name="Warren W.C."/>
        </authorList>
    </citation>
    <scope>NUCLEOTIDE SEQUENCE [LARGE SCALE GENOMIC DNA]</scope>
    <source>
        <strain evidence="41">JP 163 A</strain>
    </source>
</reference>
<dbReference type="GO" id="GO:0005576">
    <property type="term" value="C:extracellular region"/>
    <property type="evidence" value="ECO:0007669"/>
    <property type="project" value="UniProtKB-SubCell"/>
</dbReference>
<evidence type="ECO:0000256" key="25">
    <source>
        <dbReference type="ARBA" id="ARBA00042682"/>
    </source>
</evidence>
<evidence type="ECO:0000313" key="40">
    <source>
        <dbReference type="Ensembl" id="ENSXMAP00000035875.1"/>
    </source>
</evidence>
<dbReference type="GO" id="GO:0032580">
    <property type="term" value="C:Golgi cisterna membrane"/>
    <property type="evidence" value="ECO:0007669"/>
    <property type="project" value="UniProtKB-SubCell"/>
</dbReference>
<dbReference type="InterPro" id="IPR051757">
    <property type="entry name" value="Beta-gal_alpha2-3_sialyltrans"/>
</dbReference>
<proteinExistence type="inferred from homology"/>
<evidence type="ECO:0000256" key="39">
    <source>
        <dbReference type="PIRSR" id="PIRSR005557-2"/>
    </source>
</evidence>
<comment type="subunit">
    <text evidence="33">Homodimer; disulfide-linked. Homodimer formation occurs in the endoplasmic reticulum.</text>
</comment>
<evidence type="ECO:0000256" key="22">
    <source>
        <dbReference type="ARBA" id="ARBA00041997"/>
    </source>
</evidence>
<evidence type="ECO:0000256" key="33">
    <source>
        <dbReference type="ARBA" id="ARBA00062545"/>
    </source>
</evidence>
<feature type="disulfide bond" evidence="39">
    <location>
        <begin position="151"/>
        <end position="289"/>
    </location>
</feature>
<evidence type="ECO:0000256" key="35">
    <source>
        <dbReference type="ARBA" id="ARBA00081228"/>
    </source>
</evidence>
<dbReference type="GO" id="GO:0097503">
    <property type="term" value="P:sialylation"/>
    <property type="evidence" value="ECO:0007669"/>
    <property type="project" value="TreeGrafter"/>
</dbReference>
<dbReference type="PIRSF" id="PIRSF005557">
    <property type="entry name" value="Sialyl_trans"/>
    <property type="match status" value="1"/>
</dbReference>
<comment type="catalytic activity">
    <reaction evidence="17">
        <text>a beta-D-galactosyl-(1-&gt;3)-N-acetyl-alpha-D-galactosaminyl derivative + CMP-N-acetyl-beta-neuraminate = an N-acetyl-alpha-neuraminyl-(2-&gt;3)-beta-D-galactosyl-(1-&gt;3)-N-acetyl-alpha-D-galactosaminyl derivative + CMP + H(+)</text>
        <dbReference type="Rhea" id="RHEA:21616"/>
        <dbReference type="ChEBI" id="CHEBI:15378"/>
        <dbReference type="ChEBI" id="CHEBI:57812"/>
        <dbReference type="ChEBI" id="CHEBI:60377"/>
        <dbReference type="ChEBI" id="CHEBI:133470"/>
        <dbReference type="ChEBI" id="CHEBI:139596"/>
        <dbReference type="EC" id="2.4.3.4"/>
    </reaction>
    <physiologicalReaction direction="left-to-right" evidence="17">
        <dbReference type="Rhea" id="RHEA:21617"/>
    </physiologicalReaction>
</comment>
<evidence type="ECO:0000256" key="31">
    <source>
        <dbReference type="ARBA" id="ARBA00047509"/>
    </source>
</evidence>
<comment type="similarity">
    <text evidence="5">Belongs to the glycosyltransferase 29 family.</text>
</comment>
<keyword evidence="9" id="KW-0812">Transmembrane</keyword>
<feature type="binding site" evidence="38">
    <location>
        <position position="307"/>
    </location>
    <ligand>
        <name>substrate</name>
    </ligand>
</feature>
<keyword evidence="15" id="KW-1015">Disulfide bond</keyword>
<organism evidence="40 41">
    <name type="scientific">Xiphophorus maculatus</name>
    <name type="common">Southern platyfish</name>
    <name type="synonym">Platypoecilus maculatus</name>
    <dbReference type="NCBI Taxonomy" id="8083"/>
    <lineage>
        <taxon>Eukaryota</taxon>
        <taxon>Metazoa</taxon>
        <taxon>Chordata</taxon>
        <taxon>Craniata</taxon>
        <taxon>Vertebrata</taxon>
        <taxon>Euteleostomi</taxon>
        <taxon>Actinopterygii</taxon>
        <taxon>Neopterygii</taxon>
        <taxon>Teleostei</taxon>
        <taxon>Neoteleostei</taxon>
        <taxon>Acanthomorphata</taxon>
        <taxon>Ovalentaria</taxon>
        <taxon>Atherinomorphae</taxon>
        <taxon>Cyprinodontiformes</taxon>
        <taxon>Poeciliidae</taxon>
        <taxon>Poeciliinae</taxon>
        <taxon>Xiphophorus</taxon>
    </lineage>
</organism>
<evidence type="ECO:0000256" key="2">
    <source>
        <dbReference type="ARBA" id="ARBA00004613"/>
    </source>
</evidence>
<keyword evidence="7" id="KW-0328">Glycosyltransferase</keyword>
<comment type="subcellular location">
    <subcellularLocation>
        <location evidence="1">Golgi apparatus</location>
        <location evidence="1">Golgi stack membrane</location>
        <topology evidence="1">Single-pass type II membrane protein</topology>
    </subcellularLocation>
    <subcellularLocation>
        <location evidence="2">Secreted</location>
    </subcellularLocation>
</comment>
<feature type="binding site" evidence="38">
    <location>
        <position position="322"/>
    </location>
    <ligand>
        <name>substrate</name>
    </ligand>
</feature>
<comment type="pathway">
    <text evidence="3">Protein modification; protein glycosylation.</text>
</comment>
<dbReference type="PANTHER" id="PTHR46032">
    <property type="entry name" value="ALPHA-2,3-SIALYLTRANSFERASE ST3GAL I ISOFORM X1"/>
    <property type="match status" value="1"/>
</dbReference>
<feature type="binding site" evidence="38">
    <location>
        <position position="179"/>
    </location>
    <ligand>
        <name>substrate</name>
    </ligand>
</feature>
<evidence type="ECO:0000256" key="17">
    <source>
        <dbReference type="ARBA" id="ARBA00036292"/>
    </source>
</evidence>
<comment type="catalytic activity">
    <reaction evidence="32">
        <text>a globoside GalGb4Cer + CMP-N-acetyl-beta-neuraminate = a globoside MSGG + CMP + H(+)</text>
        <dbReference type="Rhea" id="RHEA:65372"/>
        <dbReference type="ChEBI" id="CHEBI:15378"/>
        <dbReference type="ChEBI" id="CHEBI:57812"/>
        <dbReference type="ChEBI" id="CHEBI:60377"/>
        <dbReference type="ChEBI" id="CHEBI:140623"/>
        <dbReference type="ChEBI" id="CHEBI:140691"/>
    </reaction>
    <physiologicalReaction direction="left-to-right" evidence="32">
        <dbReference type="Rhea" id="RHEA:65373"/>
    </physiologicalReaction>
</comment>
<dbReference type="Proteomes" id="UP000002852">
    <property type="component" value="Unassembled WGS sequence"/>
</dbReference>
<evidence type="ECO:0000313" key="41">
    <source>
        <dbReference type="Proteomes" id="UP000002852"/>
    </source>
</evidence>
<keyword evidence="16" id="KW-0325">Glycoprotein</keyword>
<dbReference type="FunFam" id="3.90.1480.20:FF:000002">
    <property type="entry name" value="CMP-N-acetylneuraminate-beta-galactosamide- alpha-2,3-sialyltransferase 2"/>
    <property type="match status" value="1"/>
</dbReference>
<feature type="binding site" evidence="38">
    <location>
        <position position="156"/>
    </location>
    <ligand>
        <name>substrate</name>
    </ligand>
</feature>
<dbReference type="InParanoid" id="A0A3B5QZN9"/>
<evidence type="ECO:0000256" key="6">
    <source>
        <dbReference type="ARBA" id="ARBA00022525"/>
    </source>
</evidence>
<evidence type="ECO:0000256" key="19">
    <source>
        <dbReference type="ARBA" id="ARBA00039107"/>
    </source>
</evidence>
<sequence>MFFKLDLSKRRLPDNEQLLYKIAQARRMQNRNSLDEKLKDQTLQEKTIGGKNIFPQDQTAQDNNVQKKSPCGCQKCFSKDDKFLMSCFNPSIEPFLSASSRLSLDVFMWWKRLQYERRNFNYYKTAVANLFAVFPPVPDLRKPSPGKCRTCAVVGNSVNLRGSGYGSLIDGHDIVIRMNGGPTTGYEKDVGTKTTHRVLYPESAVDLDNSTHLIVFAFKIQDLEWPTKALTTGFYTTAYMRIIDSAKTLLLVMVVNPAFMKYVHEIWMKRRGKYPSTGFMTLILSLHICDEVHVFGFGADSNGNWSHYFEVLKKKNYRTGPHSGTNEYAILKRLASEQTVTLYKGS</sequence>
<dbReference type="EC" id="2.4.3.2" evidence="18"/>
<comment type="catalytic activity">
    <reaction evidence="29">
        <text>a ganglioside GM1 (d18:1(4E)) + CMP-N-acetyl-beta-neuraminate = a ganglioside GD1a (d18:1(4E)) + CMP + H(+)</text>
        <dbReference type="Rhea" id="RHEA:18021"/>
        <dbReference type="ChEBI" id="CHEBI:15378"/>
        <dbReference type="ChEBI" id="CHEBI:57812"/>
        <dbReference type="ChEBI" id="CHEBI:60377"/>
        <dbReference type="ChEBI" id="CHEBI:77709"/>
        <dbReference type="ChEBI" id="CHEBI:78445"/>
        <dbReference type="EC" id="2.4.3.2"/>
    </reaction>
    <physiologicalReaction direction="left-to-right" evidence="29">
        <dbReference type="Rhea" id="RHEA:18022"/>
    </physiologicalReaction>
</comment>
<reference evidence="40" key="3">
    <citation type="submission" date="2025-08" db="UniProtKB">
        <authorList>
            <consortium name="Ensembl"/>
        </authorList>
    </citation>
    <scope>IDENTIFICATION</scope>
    <source>
        <strain evidence="40">JP 163 A</strain>
    </source>
</reference>
<evidence type="ECO:0000256" key="36">
    <source>
        <dbReference type="ARBA" id="ARBA00081332"/>
    </source>
</evidence>
<protein>
    <recommendedName>
        <fullName evidence="20">CMP-N-acetylneuraminate-beta-galactosamide-alpha-2,3-sialyltransferase 1</fullName>
        <ecNumber evidence="18">2.4.3.2</ecNumber>
        <ecNumber evidence="19">2.4.3.4</ecNumber>
    </recommendedName>
    <alternativeName>
        <fullName evidence="34">CMP-N-acetylneuraminate-beta-galactosamide-alpha-2,3-sialyltransferase 2</fullName>
    </alternativeName>
    <alternativeName>
        <fullName evidence="27">Gal-NAc6S</fullName>
    </alternativeName>
    <alternativeName>
        <fullName evidence="24">Gal-beta-1,3-GalNAc-alpha-2,3-sialyltransferase</fullName>
    </alternativeName>
    <alternativeName>
        <fullName evidence="26">Monosialoganglioside sialyltransferase</fullName>
    </alternativeName>
    <alternativeName>
        <fullName evidence="22">ST3Gal I</fullName>
    </alternativeName>
    <alternativeName>
        <fullName evidence="35">ST3Gal II</fullName>
    </alternativeName>
    <alternativeName>
        <fullName evidence="23">ST3GalA.1</fullName>
    </alternativeName>
    <alternativeName>
        <fullName evidence="36">ST3GalA.2</fullName>
    </alternativeName>
    <alternativeName>
        <fullName evidence="21">ST3O</fullName>
    </alternativeName>
    <alternativeName>
        <fullName evidence="25">Sialyltransferase 4A</fullName>
    </alternativeName>
    <alternativeName>
        <fullName evidence="37">Sialyltransferase 4B</fullName>
    </alternativeName>
</protein>
<comment type="catalytic activity">
    <reaction evidence="30">
        <text>a ganglioside GA1 + CMP-N-acetyl-beta-neuraminate = a ganglioside GM1b + CMP + H(+)</text>
        <dbReference type="Rhea" id="RHEA:48244"/>
        <dbReference type="ChEBI" id="CHEBI:15378"/>
        <dbReference type="ChEBI" id="CHEBI:57812"/>
        <dbReference type="ChEBI" id="CHEBI:60377"/>
        <dbReference type="ChEBI" id="CHEBI:88069"/>
        <dbReference type="ChEBI" id="CHEBI:90151"/>
    </reaction>
    <physiologicalReaction direction="left-to-right" evidence="30">
        <dbReference type="Rhea" id="RHEA:48245"/>
    </physiologicalReaction>
</comment>
<dbReference type="OMA" id="ETWLDYQ"/>
<comment type="catalytic activity">
    <reaction evidence="28">
        <text>a ganglioside GA1 (d18:1(4E)) + CMP-N-acetyl-beta-neuraminate = a ganglioside GM1b (d18:1(4E)) + CMP + H(+)</text>
        <dbReference type="Rhea" id="RHEA:47560"/>
        <dbReference type="ChEBI" id="CHEBI:15378"/>
        <dbReference type="ChEBI" id="CHEBI:27938"/>
        <dbReference type="ChEBI" id="CHEBI:57812"/>
        <dbReference type="ChEBI" id="CHEBI:60377"/>
        <dbReference type="ChEBI" id="CHEBI:78568"/>
    </reaction>
    <physiologicalReaction direction="left-to-right" evidence="28">
        <dbReference type="Rhea" id="RHEA:47561"/>
    </physiologicalReaction>
</comment>
<evidence type="ECO:0000256" key="10">
    <source>
        <dbReference type="ARBA" id="ARBA00022968"/>
    </source>
</evidence>
<evidence type="ECO:0000256" key="12">
    <source>
        <dbReference type="ARBA" id="ARBA00023034"/>
    </source>
</evidence>
<comment type="pathway">
    <text evidence="4">Glycolipid biosynthesis.</text>
</comment>
<feature type="binding site" evidence="38">
    <location>
        <position position="114"/>
    </location>
    <ligand>
        <name>substrate</name>
    </ligand>
</feature>
<accession>A0A3B5QZN9</accession>
<dbReference type="GO" id="GO:0003836">
    <property type="term" value="F:beta-galactoside (CMP) alpha-2,3-sialyltransferase activity"/>
    <property type="evidence" value="ECO:0007669"/>
    <property type="project" value="UniProtKB-EC"/>
</dbReference>
<evidence type="ECO:0000256" key="4">
    <source>
        <dbReference type="ARBA" id="ARBA00004934"/>
    </source>
</evidence>
<evidence type="ECO:0000256" key="28">
    <source>
        <dbReference type="ARBA" id="ARBA00043673"/>
    </source>
</evidence>
<evidence type="ECO:0000256" key="14">
    <source>
        <dbReference type="ARBA" id="ARBA00023136"/>
    </source>
</evidence>
<keyword evidence="14" id="KW-0472">Membrane</keyword>
<feature type="binding site" evidence="38">
    <location>
        <position position="298"/>
    </location>
    <ligand>
        <name>substrate</name>
    </ligand>
</feature>
<evidence type="ECO:0000256" key="37">
    <source>
        <dbReference type="ARBA" id="ARBA00082805"/>
    </source>
</evidence>
<evidence type="ECO:0000256" key="18">
    <source>
        <dbReference type="ARBA" id="ARBA00039106"/>
    </source>
</evidence>
<dbReference type="InterPro" id="IPR038578">
    <property type="entry name" value="GT29-like_sf"/>
</dbReference>
<evidence type="ECO:0000256" key="38">
    <source>
        <dbReference type="PIRSR" id="PIRSR005557-1"/>
    </source>
</evidence>
<evidence type="ECO:0000256" key="16">
    <source>
        <dbReference type="ARBA" id="ARBA00023180"/>
    </source>
</evidence>
<evidence type="ECO:0000256" key="5">
    <source>
        <dbReference type="ARBA" id="ARBA00006003"/>
    </source>
</evidence>
<evidence type="ECO:0000256" key="32">
    <source>
        <dbReference type="ARBA" id="ARBA00052027"/>
    </source>
</evidence>